<evidence type="ECO:0000256" key="1">
    <source>
        <dbReference type="ARBA" id="ARBA00001947"/>
    </source>
</evidence>
<dbReference type="Proteomes" id="UP001626549">
    <property type="component" value="Chromosome"/>
</dbReference>
<reference evidence="8 9" key="1">
    <citation type="submission" date="2023-10" db="EMBL/GenBank/DDBJ databases">
        <title>Two novel species belonging to the OM43/NOR5 clade.</title>
        <authorList>
            <person name="Park M."/>
        </authorList>
    </citation>
    <scope>NUCLEOTIDE SEQUENCE [LARGE SCALE GENOMIC DNA]</scope>
    <source>
        <strain evidence="8 9">IMCC45268</strain>
    </source>
</reference>
<name>A0ABZ0IFZ1_9GAMM</name>
<comment type="cofactor">
    <cofactor evidence="1">
        <name>Zn(2+)</name>
        <dbReference type="ChEBI" id="CHEBI:29105"/>
    </cofactor>
</comment>
<gene>
    <name evidence="8" type="ORF">R0137_04135</name>
</gene>
<dbReference type="RefSeq" id="WP_407328776.1">
    <property type="nucleotide sequence ID" value="NZ_CP136865.1"/>
</dbReference>
<dbReference type="SUPFAM" id="SSF56281">
    <property type="entry name" value="Metallo-hydrolase/oxidoreductase"/>
    <property type="match status" value="1"/>
</dbReference>
<dbReference type="InterPro" id="IPR036866">
    <property type="entry name" value="RibonucZ/Hydroxyglut_hydro"/>
</dbReference>
<keyword evidence="3" id="KW-0479">Metal-binding</keyword>
<keyword evidence="9" id="KW-1185">Reference proteome</keyword>
<dbReference type="InterPro" id="IPR001279">
    <property type="entry name" value="Metallo-B-lactamas"/>
</dbReference>
<sequence length="299" mass="32344">MRWLLRITIGVLALAVVALAVYLGPAHIQIRGVEPALPTEEELRALETTPGGPVSIRIARSSSQRGPDRDLNHSVVVIEWPDGRRFMIDAAMDQPTSEEFAKLIAKLSPGMGPVAFEGSAAELLKDKLDTVDGVGFTHLHEDHVQGIEAFCAERGEGARSYQTLWQATQHNLHTVDSARQLEGSCLEPVILQGDGLLTHSDFPGLGIVGLGGHTPGSTLFAVSVDGTLWLMSGDISNVKSMMLSNTGKGWLYSNLFVPENTARTEMLRLWFAAMDEKLDIEVVVAHDYAAALDSGLQPL</sequence>
<feature type="domain" description="Metallo-beta-lactamase" evidence="7">
    <location>
        <begin position="71"/>
        <end position="286"/>
    </location>
</feature>
<evidence type="ECO:0000259" key="7">
    <source>
        <dbReference type="SMART" id="SM00849"/>
    </source>
</evidence>
<dbReference type="InterPro" id="IPR051013">
    <property type="entry name" value="MBL_superfamily_lactonases"/>
</dbReference>
<evidence type="ECO:0000256" key="6">
    <source>
        <dbReference type="SAM" id="MobiDB-lite"/>
    </source>
</evidence>
<evidence type="ECO:0000256" key="5">
    <source>
        <dbReference type="ARBA" id="ARBA00022833"/>
    </source>
</evidence>
<accession>A0ABZ0IFZ1</accession>
<dbReference type="PANTHER" id="PTHR42978">
    <property type="entry name" value="QUORUM-QUENCHING LACTONASE YTNP-RELATED-RELATED"/>
    <property type="match status" value="1"/>
</dbReference>
<protein>
    <submittedName>
        <fullName evidence="8">MBL fold metallo-hydrolase</fullName>
    </submittedName>
</protein>
<dbReference type="EMBL" id="CP136865">
    <property type="protein sequence ID" value="WOJ97769.1"/>
    <property type="molecule type" value="Genomic_DNA"/>
</dbReference>
<keyword evidence="4" id="KW-0378">Hydrolase</keyword>
<evidence type="ECO:0000313" key="8">
    <source>
        <dbReference type="EMBL" id="WOJ97769.1"/>
    </source>
</evidence>
<organism evidence="8 9">
    <name type="scientific">Congregibacter brevis</name>
    <dbReference type="NCBI Taxonomy" id="3081201"/>
    <lineage>
        <taxon>Bacteria</taxon>
        <taxon>Pseudomonadati</taxon>
        <taxon>Pseudomonadota</taxon>
        <taxon>Gammaproteobacteria</taxon>
        <taxon>Cellvibrionales</taxon>
        <taxon>Halieaceae</taxon>
        <taxon>Congregibacter</taxon>
    </lineage>
</organism>
<dbReference type="PANTHER" id="PTHR42978:SF2">
    <property type="entry name" value="102 KBASES UNSTABLE REGION: FROM 1 TO 119443"/>
    <property type="match status" value="1"/>
</dbReference>
<dbReference type="Gene3D" id="3.60.15.10">
    <property type="entry name" value="Ribonuclease Z/Hydroxyacylglutathione hydrolase-like"/>
    <property type="match status" value="1"/>
</dbReference>
<keyword evidence="5" id="KW-0862">Zinc</keyword>
<evidence type="ECO:0000313" key="9">
    <source>
        <dbReference type="Proteomes" id="UP001626549"/>
    </source>
</evidence>
<evidence type="ECO:0000256" key="4">
    <source>
        <dbReference type="ARBA" id="ARBA00022801"/>
    </source>
</evidence>
<evidence type="ECO:0000256" key="2">
    <source>
        <dbReference type="ARBA" id="ARBA00007749"/>
    </source>
</evidence>
<dbReference type="Pfam" id="PF00753">
    <property type="entry name" value="Lactamase_B"/>
    <property type="match status" value="1"/>
</dbReference>
<proteinExistence type="inferred from homology"/>
<feature type="region of interest" description="Disordered" evidence="6">
    <location>
        <begin position="48"/>
        <end position="69"/>
    </location>
</feature>
<comment type="similarity">
    <text evidence="2">Belongs to the metallo-beta-lactamase superfamily.</text>
</comment>
<dbReference type="SMART" id="SM00849">
    <property type="entry name" value="Lactamase_B"/>
    <property type="match status" value="1"/>
</dbReference>
<evidence type="ECO:0000256" key="3">
    <source>
        <dbReference type="ARBA" id="ARBA00022723"/>
    </source>
</evidence>